<keyword evidence="16" id="KW-1185">Reference proteome</keyword>
<feature type="transmembrane region" description="Helical" evidence="13">
    <location>
        <begin position="110"/>
        <end position="135"/>
    </location>
</feature>
<dbReference type="InterPro" id="IPR006136">
    <property type="entry name" value="FlhB"/>
</dbReference>
<dbReference type="OrthoDB" id="9807950at2"/>
<dbReference type="InterPro" id="IPR006135">
    <property type="entry name" value="T3SS_substrate_exporter"/>
</dbReference>
<reference evidence="16" key="1">
    <citation type="submission" date="2016-10" db="EMBL/GenBank/DDBJ databases">
        <authorList>
            <person name="Varghese N."/>
            <person name="Submissions S."/>
        </authorList>
    </citation>
    <scope>NUCLEOTIDE SEQUENCE [LARGE SCALE GENOMIC DNA]</scope>
    <source>
        <strain evidence="16">ATCC 43811</strain>
    </source>
</reference>
<keyword evidence="11 13" id="KW-1006">Bacterial flagellum protein export</keyword>
<name>A0A1I1E2J2_BREAD</name>
<dbReference type="Gene3D" id="3.40.1690.10">
    <property type="entry name" value="secretion proteins EscU"/>
    <property type="match status" value="1"/>
</dbReference>
<keyword evidence="4 13" id="KW-0813">Transport</keyword>
<organism evidence="15 16">
    <name type="scientific">Brevinema andersonii</name>
    <dbReference type="NCBI Taxonomy" id="34097"/>
    <lineage>
        <taxon>Bacteria</taxon>
        <taxon>Pseudomonadati</taxon>
        <taxon>Spirochaetota</taxon>
        <taxon>Spirochaetia</taxon>
        <taxon>Brevinematales</taxon>
        <taxon>Brevinemataceae</taxon>
        <taxon>Brevinema</taxon>
    </lineage>
</organism>
<evidence type="ECO:0000256" key="9">
    <source>
        <dbReference type="ARBA" id="ARBA00022989"/>
    </source>
</evidence>
<accession>A0A1I1E2J2</accession>
<comment type="subcellular location">
    <subcellularLocation>
        <location evidence="1">Cell membrane</location>
        <topology evidence="1">Multi-pass membrane protein</topology>
    </subcellularLocation>
</comment>
<evidence type="ECO:0000256" key="10">
    <source>
        <dbReference type="ARBA" id="ARBA00023136"/>
    </source>
</evidence>
<evidence type="ECO:0000256" key="14">
    <source>
        <dbReference type="SAM" id="MobiDB-lite"/>
    </source>
</evidence>
<feature type="region of interest" description="Disordered" evidence="14">
    <location>
        <begin position="29"/>
        <end position="48"/>
    </location>
</feature>
<sequence length="385" mass="43852">MKTSQSLWFLQNIHLPENYVFDLQRFASPEDEGRTEEPSEIKKRKAREEGNIPQSQELIGIVVFLGIFFGITVFWRYFYNRLFELIHYYINGINSIQLSENNIQALSINFIIQIMQVLGPILGIGVLFALAVSLAQTRFLFTSKKLSPNFSKIFGNMLSNLKKMFWSKQALFNLGKSLVKVITVFGIAFLFAVNDLPTMIAYVRMEHNTAFGMLAGLIVRFVAVSGALLFVFAIADYIFQYREYLDSLKMTKQEVKDEFKETEGNPEIKQKIRQLEQQMGIRRMLTAVPAADVIITNPTHYSIAIKYDSSYMNAPIVVAKGVDRTALRIREIAQEHGVPIHENKPVARGLYAIAEVGDEIPVEFYRTVADILTLVYSAQSRTQTS</sequence>
<evidence type="ECO:0000313" key="16">
    <source>
        <dbReference type="Proteomes" id="UP000240042"/>
    </source>
</evidence>
<dbReference type="RefSeq" id="WP_092319084.1">
    <property type="nucleotide sequence ID" value="NZ_FOKY01000006.1"/>
</dbReference>
<dbReference type="Pfam" id="PF01312">
    <property type="entry name" value="Bac_export_2"/>
    <property type="match status" value="1"/>
</dbReference>
<dbReference type="NCBIfam" id="TIGR00328">
    <property type="entry name" value="flhB"/>
    <property type="match status" value="1"/>
</dbReference>
<keyword evidence="15" id="KW-0969">Cilium</keyword>
<dbReference type="PRINTS" id="PR00950">
    <property type="entry name" value="TYPE3IMSPROT"/>
</dbReference>
<evidence type="ECO:0000256" key="11">
    <source>
        <dbReference type="ARBA" id="ARBA00023225"/>
    </source>
</evidence>
<dbReference type="PANTHER" id="PTHR30531">
    <property type="entry name" value="FLAGELLAR BIOSYNTHETIC PROTEIN FLHB"/>
    <property type="match status" value="1"/>
</dbReference>
<keyword evidence="7 13" id="KW-1005">Bacterial flagellum biogenesis</keyword>
<protein>
    <recommendedName>
        <fullName evidence="3 13">Flagellar biosynthetic protein FlhB</fullName>
    </recommendedName>
</protein>
<dbReference type="PANTHER" id="PTHR30531:SF12">
    <property type="entry name" value="FLAGELLAR BIOSYNTHETIC PROTEIN FLHB"/>
    <property type="match status" value="1"/>
</dbReference>
<dbReference type="GO" id="GO:0044780">
    <property type="term" value="P:bacterial-type flagellum assembly"/>
    <property type="evidence" value="ECO:0007669"/>
    <property type="project" value="InterPro"/>
</dbReference>
<gene>
    <name evidence="13" type="primary">flhB</name>
    <name evidence="15" type="ORF">SAMN02745150_00911</name>
</gene>
<evidence type="ECO:0000256" key="6">
    <source>
        <dbReference type="ARBA" id="ARBA00022692"/>
    </source>
</evidence>
<dbReference type="EMBL" id="FOKY01000006">
    <property type="protein sequence ID" value="SFB81401.1"/>
    <property type="molecule type" value="Genomic_DNA"/>
</dbReference>
<evidence type="ECO:0000256" key="2">
    <source>
        <dbReference type="ARBA" id="ARBA00010690"/>
    </source>
</evidence>
<dbReference type="Gene3D" id="6.10.250.2080">
    <property type="match status" value="1"/>
</dbReference>
<keyword evidence="5 13" id="KW-1003">Cell membrane</keyword>
<dbReference type="SUPFAM" id="SSF160544">
    <property type="entry name" value="EscU C-terminal domain-like"/>
    <property type="match status" value="1"/>
</dbReference>
<proteinExistence type="inferred from homology"/>
<dbReference type="Proteomes" id="UP000240042">
    <property type="component" value="Unassembled WGS sequence"/>
</dbReference>
<dbReference type="GO" id="GO:0009306">
    <property type="term" value="P:protein secretion"/>
    <property type="evidence" value="ECO:0007669"/>
    <property type="project" value="InterPro"/>
</dbReference>
<dbReference type="STRING" id="34097.SAMN02745150_00911"/>
<feature type="compositionally biased region" description="Basic and acidic residues" evidence="14">
    <location>
        <begin position="31"/>
        <end position="48"/>
    </location>
</feature>
<evidence type="ECO:0000256" key="1">
    <source>
        <dbReference type="ARBA" id="ARBA00004651"/>
    </source>
</evidence>
<keyword evidence="9 13" id="KW-1133">Transmembrane helix</keyword>
<comment type="function">
    <text evidence="12 13">Required for formation of the rod structure in the basal body of the flagellar apparatus. Together with FliI and FliH, may constitute the export apparatus of flagellin.</text>
</comment>
<feature type="transmembrane region" description="Helical" evidence="13">
    <location>
        <begin position="213"/>
        <end position="239"/>
    </location>
</feature>
<dbReference type="GO" id="GO:0005886">
    <property type="term" value="C:plasma membrane"/>
    <property type="evidence" value="ECO:0007669"/>
    <property type="project" value="UniProtKB-SubCell"/>
</dbReference>
<comment type="similarity">
    <text evidence="2 13">Belongs to the type III secretion exporter family.</text>
</comment>
<dbReference type="AlphaFoldDB" id="A0A1I1E2J2"/>
<keyword evidence="8 13" id="KW-0653">Protein transport</keyword>
<keyword evidence="15" id="KW-0282">Flagellum</keyword>
<evidence type="ECO:0000256" key="12">
    <source>
        <dbReference type="ARBA" id="ARBA00025078"/>
    </source>
</evidence>
<dbReference type="InterPro" id="IPR029025">
    <property type="entry name" value="T3SS_substrate_exporter_C"/>
</dbReference>
<keyword evidence="10 13" id="KW-0472">Membrane</keyword>
<evidence type="ECO:0000256" key="4">
    <source>
        <dbReference type="ARBA" id="ARBA00022448"/>
    </source>
</evidence>
<keyword evidence="15" id="KW-0966">Cell projection</keyword>
<evidence type="ECO:0000256" key="7">
    <source>
        <dbReference type="ARBA" id="ARBA00022795"/>
    </source>
</evidence>
<feature type="transmembrane region" description="Helical" evidence="13">
    <location>
        <begin position="170"/>
        <end position="193"/>
    </location>
</feature>
<evidence type="ECO:0000256" key="8">
    <source>
        <dbReference type="ARBA" id="ARBA00022927"/>
    </source>
</evidence>
<feature type="transmembrane region" description="Helical" evidence="13">
    <location>
        <begin position="58"/>
        <end position="78"/>
    </location>
</feature>
<evidence type="ECO:0000256" key="13">
    <source>
        <dbReference type="RuleBase" id="RU364091"/>
    </source>
</evidence>
<evidence type="ECO:0000256" key="3">
    <source>
        <dbReference type="ARBA" id="ARBA00021622"/>
    </source>
</evidence>
<evidence type="ECO:0000313" key="15">
    <source>
        <dbReference type="EMBL" id="SFB81401.1"/>
    </source>
</evidence>
<keyword evidence="6 13" id="KW-0812">Transmembrane</keyword>
<evidence type="ECO:0000256" key="5">
    <source>
        <dbReference type="ARBA" id="ARBA00022475"/>
    </source>
</evidence>